<dbReference type="Pfam" id="PF04057">
    <property type="entry name" value="Rep-A_N"/>
    <property type="match status" value="1"/>
</dbReference>
<dbReference type="InterPro" id="IPR012340">
    <property type="entry name" value="NA-bd_OB-fold"/>
</dbReference>
<dbReference type="Proteomes" id="UP000325577">
    <property type="component" value="Linkage Group LG4"/>
</dbReference>
<dbReference type="OrthoDB" id="1751331at2759"/>
<dbReference type="GO" id="GO:0003677">
    <property type="term" value="F:DNA binding"/>
    <property type="evidence" value="ECO:0007669"/>
    <property type="project" value="UniProtKB-KW"/>
</dbReference>
<evidence type="ECO:0000256" key="2">
    <source>
        <dbReference type="ARBA" id="ARBA00022723"/>
    </source>
</evidence>
<evidence type="ECO:0000256" key="6">
    <source>
        <dbReference type="SAM" id="MobiDB-lite"/>
    </source>
</evidence>
<evidence type="ECO:0000313" key="8">
    <source>
        <dbReference type="EMBL" id="KAA8523299.1"/>
    </source>
</evidence>
<evidence type="ECO:0000256" key="4">
    <source>
        <dbReference type="ARBA" id="ARBA00022833"/>
    </source>
</evidence>
<dbReference type="FunFam" id="2.40.50.140:FF:000041">
    <property type="entry name" value="Replication protein A subunit"/>
    <property type="match status" value="1"/>
</dbReference>
<evidence type="ECO:0000256" key="1">
    <source>
        <dbReference type="ARBA" id="ARBA00005690"/>
    </source>
</evidence>
<dbReference type="Gene3D" id="2.40.50.140">
    <property type="entry name" value="Nucleic acid-binding proteins"/>
    <property type="match status" value="2"/>
</dbReference>
<keyword evidence="4" id="KW-0862">Zinc</keyword>
<evidence type="ECO:0000313" key="9">
    <source>
        <dbReference type="Proteomes" id="UP000325577"/>
    </source>
</evidence>
<dbReference type="GO" id="GO:0006260">
    <property type="term" value="P:DNA replication"/>
    <property type="evidence" value="ECO:0007669"/>
    <property type="project" value="InterPro"/>
</dbReference>
<organism evidence="8 9">
    <name type="scientific">Nyssa sinensis</name>
    <dbReference type="NCBI Taxonomy" id="561372"/>
    <lineage>
        <taxon>Eukaryota</taxon>
        <taxon>Viridiplantae</taxon>
        <taxon>Streptophyta</taxon>
        <taxon>Embryophyta</taxon>
        <taxon>Tracheophyta</taxon>
        <taxon>Spermatophyta</taxon>
        <taxon>Magnoliopsida</taxon>
        <taxon>eudicotyledons</taxon>
        <taxon>Gunneridae</taxon>
        <taxon>Pentapetalae</taxon>
        <taxon>asterids</taxon>
        <taxon>Cornales</taxon>
        <taxon>Nyssaceae</taxon>
        <taxon>Nyssa</taxon>
    </lineage>
</organism>
<feature type="region of interest" description="Disordered" evidence="6">
    <location>
        <begin position="78"/>
        <end position="102"/>
    </location>
</feature>
<dbReference type="InterPro" id="IPR007199">
    <property type="entry name" value="Rep_factor-A_N"/>
</dbReference>
<proteinExistence type="inferred from homology"/>
<dbReference type="SUPFAM" id="SSF50249">
    <property type="entry name" value="Nucleic acid-binding proteins"/>
    <property type="match status" value="2"/>
</dbReference>
<dbReference type="GO" id="GO:0008270">
    <property type="term" value="F:zinc ion binding"/>
    <property type="evidence" value="ECO:0007669"/>
    <property type="project" value="UniProtKB-KW"/>
</dbReference>
<feature type="compositionally biased region" description="Polar residues" evidence="6">
    <location>
        <begin position="91"/>
        <end position="102"/>
    </location>
</feature>
<evidence type="ECO:0000256" key="3">
    <source>
        <dbReference type="ARBA" id="ARBA00022771"/>
    </source>
</evidence>
<dbReference type="EMBL" id="CM018047">
    <property type="protein sequence ID" value="KAA8523299.1"/>
    <property type="molecule type" value="Genomic_DNA"/>
</dbReference>
<evidence type="ECO:0000256" key="5">
    <source>
        <dbReference type="ARBA" id="ARBA00023125"/>
    </source>
</evidence>
<gene>
    <name evidence="8" type="ORF">F0562_009722</name>
</gene>
<dbReference type="GO" id="GO:0005634">
    <property type="term" value="C:nucleus"/>
    <property type="evidence" value="ECO:0007669"/>
    <property type="project" value="InterPro"/>
</dbReference>
<sequence>MPVHLTPNAISMINAGDVNSKPLVQLNDRVKNGRVRKGSVIQLIDYICSTVQNRKIIVVLNMETIIPECEIIGNPKMSTESDSVAQKPVPASSSVGPTMTTNSNNFRAQNSDNNTQSFRPVVQPAYQPPPNYRNHGAIMKNEAPSRIIPIAALNPYQGRWAIKARVTAKGDLRRYNNARGDGKVFSFDLLDSDGGEIRATCFNACR</sequence>
<keyword evidence="3" id="KW-0863">Zinc-finger</keyword>
<protein>
    <recommendedName>
        <fullName evidence="7">Replication factor-A protein 1 N-terminal domain-containing protein</fullName>
    </recommendedName>
</protein>
<dbReference type="AlphaFoldDB" id="A0A5J4ZZ03"/>
<evidence type="ECO:0000259" key="7">
    <source>
        <dbReference type="Pfam" id="PF04057"/>
    </source>
</evidence>
<name>A0A5J4ZZ03_9ASTE</name>
<keyword evidence="9" id="KW-1185">Reference proteome</keyword>
<dbReference type="CDD" id="cd04474">
    <property type="entry name" value="RPA1_DBD_A"/>
    <property type="match status" value="1"/>
</dbReference>
<accession>A0A5J4ZZ03</accession>
<comment type="similarity">
    <text evidence="1">Belongs to the replication factor A protein 1 family.</text>
</comment>
<keyword evidence="5" id="KW-0238">DNA-binding</keyword>
<feature type="domain" description="Replication factor-A protein 1 N-terminal" evidence="7">
    <location>
        <begin position="25"/>
        <end position="65"/>
    </location>
</feature>
<reference evidence="8 9" key="1">
    <citation type="submission" date="2019-09" db="EMBL/GenBank/DDBJ databases">
        <title>A chromosome-level genome assembly of the Chinese tupelo Nyssa sinensis.</title>
        <authorList>
            <person name="Yang X."/>
            <person name="Kang M."/>
            <person name="Yang Y."/>
            <person name="Xiong H."/>
            <person name="Wang M."/>
            <person name="Zhang Z."/>
            <person name="Wang Z."/>
            <person name="Wu H."/>
            <person name="Ma T."/>
            <person name="Liu J."/>
            <person name="Xi Z."/>
        </authorList>
    </citation>
    <scope>NUCLEOTIDE SEQUENCE [LARGE SCALE GENOMIC DNA]</scope>
    <source>
        <strain evidence="8">J267</strain>
        <tissue evidence="8">Leaf</tissue>
    </source>
</reference>
<keyword evidence="2" id="KW-0479">Metal-binding</keyword>